<feature type="transmembrane region" description="Helical" evidence="9">
    <location>
        <begin position="73"/>
        <end position="94"/>
    </location>
</feature>
<evidence type="ECO:0000256" key="5">
    <source>
        <dbReference type="ARBA" id="ARBA00023002"/>
    </source>
</evidence>
<dbReference type="PANTHER" id="PTHR24305:SF187">
    <property type="entry name" value="P450, PUTATIVE (EUROFUNG)-RELATED"/>
    <property type="match status" value="1"/>
</dbReference>
<keyword evidence="6 8" id="KW-0408">Iron</keyword>
<comment type="caution">
    <text evidence="10">The sequence shown here is derived from an EMBL/GenBank/DDBJ whole genome shotgun (WGS) entry which is preliminary data.</text>
</comment>
<dbReference type="EMBL" id="JAVFKD010000012">
    <property type="protein sequence ID" value="KAK5992326.1"/>
    <property type="molecule type" value="Genomic_DNA"/>
</dbReference>
<evidence type="ECO:0000256" key="4">
    <source>
        <dbReference type="ARBA" id="ARBA00022723"/>
    </source>
</evidence>
<keyword evidence="9" id="KW-0812">Transmembrane</keyword>
<keyword evidence="4 8" id="KW-0479">Metal-binding</keyword>
<gene>
    <name evidence="10" type="ORF">PT974_05729</name>
</gene>
<keyword evidence="9" id="KW-1133">Transmembrane helix</keyword>
<evidence type="ECO:0000256" key="8">
    <source>
        <dbReference type="RuleBase" id="RU000461"/>
    </source>
</evidence>
<sequence>MDAFYLYHHHQHALLIGLGLLSGVLIHTGLFIKGEWHTQAPQIFLLHVALFVVFPILSRFLQDYYVGSILCSVSYWSYGYLPGLLASTILYRTVFHPLTRAGFRGPWYARVSKIWHVWACRDSRNHLVLESIHRKYGDFVRTGPSEVTVYHPDVFMALDGPRSECIKAEWYDVLHPTLSLVTTRNKAIHTARRREWNTGLTSKAVAEHEAKAQKYVSLLDDCIENDAKANQITDMRNLLFWFSFDVMGDFVLSKSFDMLQNRQWHHIIVRLQRALSLLGPLGPAPWLLQVGLRLGPRIGIVKDWFDILAWCKLQMTARLQNGNTNQSQDLTFYLMEKETKENDHDRQDWVQGDSLLAIVAGSDPTAFSLVAAFCELAKHPEHVEQIYAEVRDVDITDIKILTKLPHLNAVIKEALRLHPAVPTGGNRKTTQNGIMIGDQFIPPNTTVVAPRYIIKRREDCFERATEFIPERWTTRPEMVRNLAAYKPFGTGNHNCLGRAFATDNMRYVTARLLKKYRFRAAPGDQSLSAMETVTDQFISNPGALDLCFELREDALL</sequence>
<dbReference type="PROSITE" id="PS00086">
    <property type="entry name" value="CYTOCHROME_P450"/>
    <property type="match status" value="1"/>
</dbReference>
<dbReference type="Proteomes" id="UP001338125">
    <property type="component" value="Unassembled WGS sequence"/>
</dbReference>
<feature type="transmembrane region" description="Helical" evidence="9">
    <location>
        <begin position="12"/>
        <end position="32"/>
    </location>
</feature>
<dbReference type="PRINTS" id="PR00385">
    <property type="entry name" value="P450"/>
</dbReference>
<evidence type="ECO:0000256" key="9">
    <source>
        <dbReference type="SAM" id="Phobius"/>
    </source>
</evidence>
<evidence type="ECO:0000256" key="6">
    <source>
        <dbReference type="ARBA" id="ARBA00023004"/>
    </source>
</evidence>
<name>A0ABR0SKK1_9HYPO</name>
<dbReference type="InterPro" id="IPR017972">
    <property type="entry name" value="Cyt_P450_CS"/>
</dbReference>
<organism evidence="10 11">
    <name type="scientific">Cladobotryum mycophilum</name>
    <dbReference type="NCBI Taxonomy" id="491253"/>
    <lineage>
        <taxon>Eukaryota</taxon>
        <taxon>Fungi</taxon>
        <taxon>Dikarya</taxon>
        <taxon>Ascomycota</taxon>
        <taxon>Pezizomycotina</taxon>
        <taxon>Sordariomycetes</taxon>
        <taxon>Hypocreomycetidae</taxon>
        <taxon>Hypocreales</taxon>
        <taxon>Hypocreaceae</taxon>
        <taxon>Cladobotryum</taxon>
    </lineage>
</organism>
<evidence type="ECO:0000256" key="2">
    <source>
        <dbReference type="ARBA" id="ARBA00010617"/>
    </source>
</evidence>
<dbReference type="SUPFAM" id="SSF48264">
    <property type="entry name" value="Cytochrome P450"/>
    <property type="match status" value="1"/>
</dbReference>
<reference evidence="10 11" key="1">
    <citation type="submission" date="2024-01" db="EMBL/GenBank/DDBJ databases">
        <title>Complete genome of Cladobotryum mycophilum ATHUM6906.</title>
        <authorList>
            <person name="Christinaki A.C."/>
            <person name="Myridakis A.I."/>
            <person name="Kouvelis V.N."/>
        </authorList>
    </citation>
    <scope>NUCLEOTIDE SEQUENCE [LARGE SCALE GENOMIC DNA]</scope>
    <source>
        <strain evidence="10 11">ATHUM6906</strain>
    </source>
</reference>
<dbReference type="CDD" id="cd11061">
    <property type="entry name" value="CYP67-like"/>
    <property type="match status" value="1"/>
</dbReference>
<accession>A0ABR0SKK1</accession>
<keyword evidence="7 8" id="KW-0503">Monooxygenase</keyword>
<feature type="transmembrane region" description="Helical" evidence="9">
    <location>
        <begin position="44"/>
        <end position="61"/>
    </location>
</feature>
<dbReference type="Pfam" id="PF00067">
    <property type="entry name" value="p450"/>
    <property type="match status" value="1"/>
</dbReference>
<evidence type="ECO:0000313" key="10">
    <source>
        <dbReference type="EMBL" id="KAK5992326.1"/>
    </source>
</evidence>
<keyword evidence="9" id="KW-0472">Membrane</keyword>
<evidence type="ECO:0000256" key="7">
    <source>
        <dbReference type="ARBA" id="ARBA00023033"/>
    </source>
</evidence>
<keyword evidence="3 8" id="KW-0349">Heme</keyword>
<dbReference type="InterPro" id="IPR050121">
    <property type="entry name" value="Cytochrome_P450_monoxygenase"/>
</dbReference>
<protein>
    <submittedName>
        <fullName evidence="10">Tryprostatin B 6-hydroxylase</fullName>
    </submittedName>
</protein>
<evidence type="ECO:0000256" key="1">
    <source>
        <dbReference type="ARBA" id="ARBA00001971"/>
    </source>
</evidence>
<dbReference type="Gene3D" id="1.10.630.10">
    <property type="entry name" value="Cytochrome P450"/>
    <property type="match status" value="1"/>
</dbReference>
<dbReference type="PANTHER" id="PTHR24305">
    <property type="entry name" value="CYTOCHROME P450"/>
    <property type="match status" value="1"/>
</dbReference>
<comment type="similarity">
    <text evidence="2 8">Belongs to the cytochrome P450 family.</text>
</comment>
<evidence type="ECO:0000256" key="3">
    <source>
        <dbReference type="ARBA" id="ARBA00022617"/>
    </source>
</evidence>
<keyword evidence="11" id="KW-1185">Reference proteome</keyword>
<dbReference type="InterPro" id="IPR036396">
    <property type="entry name" value="Cyt_P450_sf"/>
</dbReference>
<dbReference type="InterPro" id="IPR002403">
    <property type="entry name" value="Cyt_P450_E_grp-IV"/>
</dbReference>
<dbReference type="InterPro" id="IPR001128">
    <property type="entry name" value="Cyt_P450"/>
</dbReference>
<dbReference type="PRINTS" id="PR00465">
    <property type="entry name" value="EP450IV"/>
</dbReference>
<evidence type="ECO:0000313" key="11">
    <source>
        <dbReference type="Proteomes" id="UP001338125"/>
    </source>
</evidence>
<proteinExistence type="inferred from homology"/>
<comment type="cofactor">
    <cofactor evidence="1">
        <name>heme</name>
        <dbReference type="ChEBI" id="CHEBI:30413"/>
    </cofactor>
</comment>
<keyword evidence="5 8" id="KW-0560">Oxidoreductase</keyword>